<accession>A0A099T2Y4</accession>
<gene>
    <name evidence="2" type="ORF">LI82_06755</name>
</gene>
<keyword evidence="1" id="KW-0812">Transmembrane</keyword>
<dbReference type="RefSeq" id="WP_048194309.1">
    <property type="nucleotide sequence ID" value="NZ_CAAGSM010000010.1"/>
</dbReference>
<dbReference type="AlphaFoldDB" id="A0A099T2Y4"/>
<evidence type="ECO:0000313" key="2">
    <source>
        <dbReference type="EMBL" id="KGK98566.1"/>
    </source>
</evidence>
<evidence type="ECO:0008006" key="4">
    <source>
        <dbReference type="Google" id="ProtNLM"/>
    </source>
</evidence>
<feature type="transmembrane region" description="Helical" evidence="1">
    <location>
        <begin position="84"/>
        <end position="106"/>
    </location>
</feature>
<proteinExistence type="predicted"/>
<protein>
    <recommendedName>
        <fullName evidence="4">DUF1673 domain-containing protein</fullName>
    </recommendedName>
</protein>
<evidence type="ECO:0000313" key="3">
    <source>
        <dbReference type="Proteomes" id="UP000029859"/>
    </source>
</evidence>
<reference evidence="2 3" key="1">
    <citation type="submission" date="2014-09" db="EMBL/GenBank/DDBJ databases">
        <title>Draft genome sequence of an obligately methylotrophic methanogen, Methanococcoides methylutens, isolated from marine sediment.</title>
        <authorList>
            <person name="Guan Y."/>
            <person name="Ngugi D.K."/>
            <person name="Blom J."/>
            <person name="Ali S."/>
            <person name="Ferry J.G."/>
            <person name="Stingl U."/>
        </authorList>
    </citation>
    <scope>NUCLEOTIDE SEQUENCE [LARGE SCALE GENOMIC DNA]</scope>
    <source>
        <strain evidence="2 3">DSM 2657</strain>
    </source>
</reference>
<name>A0A099T2Y4_METMT</name>
<evidence type="ECO:0000256" key="1">
    <source>
        <dbReference type="SAM" id="Phobius"/>
    </source>
</evidence>
<dbReference type="InterPro" id="IPR012874">
    <property type="entry name" value="DUF1673_METspp"/>
</dbReference>
<keyword evidence="1" id="KW-0472">Membrane</keyword>
<feature type="transmembrane region" description="Helical" evidence="1">
    <location>
        <begin position="183"/>
        <end position="202"/>
    </location>
</feature>
<keyword evidence="1" id="KW-1133">Transmembrane helix</keyword>
<keyword evidence="3" id="KW-1185">Reference proteome</keyword>
<feature type="transmembrane region" description="Helical" evidence="1">
    <location>
        <begin position="151"/>
        <end position="171"/>
    </location>
</feature>
<sequence length="242" mass="28474">MTVLIETIRKVMGWCPMKDIEFKPTQNNCSPDLKSENGNLSQMDNQSIKEKDIPLQMIDWRQLTILLTLSLSFLILVFNDQFTITPVGHLILVLVLIMLMAFFFLFDHNRVSIGSEILMIKTPLFKPINIPKQKIKEVKTIDNTVYRKKPLYIVLIIVMLLAFFVHTRYLYNLSTKSLLLEDIRSNTTMVVFPYFLYIYMVYKNHRRSHCPKAIKIHAENKAITLFPRNDIEYQTLKEILEK</sequence>
<feature type="transmembrane region" description="Helical" evidence="1">
    <location>
        <begin position="60"/>
        <end position="78"/>
    </location>
</feature>
<dbReference type="Proteomes" id="UP000029859">
    <property type="component" value="Unassembled WGS sequence"/>
</dbReference>
<dbReference type="EMBL" id="JRHO01000013">
    <property type="protein sequence ID" value="KGK98566.1"/>
    <property type="molecule type" value="Genomic_DNA"/>
</dbReference>
<organism evidence="2 3">
    <name type="scientific">Methanococcoides methylutens</name>
    <dbReference type="NCBI Taxonomy" id="2226"/>
    <lineage>
        <taxon>Archaea</taxon>
        <taxon>Methanobacteriati</taxon>
        <taxon>Methanobacteriota</taxon>
        <taxon>Stenosarchaea group</taxon>
        <taxon>Methanomicrobia</taxon>
        <taxon>Methanosarcinales</taxon>
        <taxon>Methanosarcinaceae</taxon>
        <taxon>Methanococcoides</taxon>
    </lineage>
</organism>
<dbReference type="Pfam" id="PF07895">
    <property type="entry name" value="DUF1673"/>
    <property type="match status" value="1"/>
</dbReference>
<comment type="caution">
    <text evidence="2">The sequence shown here is derived from an EMBL/GenBank/DDBJ whole genome shotgun (WGS) entry which is preliminary data.</text>
</comment>